<dbReference type="Proteomes" id="UP000006591">
    <property type="component" value="Chromosome 12"/>
</dbReference>
<proteinExistence type="predicted"/>
<evidence type="ECO:0000313" key="3">
    <source>
        <dbReference type="Proteomes" id="UP000006591"/>
    </source>
</evidence>
<dbReference type="EnsemblPlants" id="ONIVA12G06940.1">
    <property type="protein sequence ID" value="ONIVA12G06940.1"/>
    <property type="gene ID" value="ONIVA12G06940"/>
</dbReference>
<feature type="region of interest" description="Disordered" evidence="1">
    <location>
        <begin position="1"/>
        <end position="59"/>
    </location>
</feature>
<name>A0A0E0J8G3_ORYNI</name>
<sequence length="59" mass="6813">MASWREERRKTMKKRKQPAVTVSSRRLNVPRDSTRGRHNPPPPPFMAGDDDDEPGRELA</sequence>
<feature type="compositionally biased region" description="Acidic residues" evidence="1">
    <location>
        <begin position="48"/>
        <end position="59"/>
    </location>
</feature>
<dbReference type="HOGENOM" id="CLU_2964900_0_0_1"/>
<dbReference type="Gramene" id="ONIVA12G06940.1">
    <property type="protein sequence ID" value="ONIVA12G06940.1"/>
    <property type="gene ID" value="ONIVA12G06940"/>
</dbReference>
<accession>A0A0E0J8G3</accession>
<protein>
    <submittedName>
        <fullName evidence="2">Uncharacterized protein</fullName>
    </submittedName>
</protein>
<organism evidence="2">
    <name type="scientific">Oryza nivara</name>
    <name type="common">Indian wild rice</name>
    <name type="synonym">Oryza sativa f. spontanea</name>
    <dbReference type="NCBI Taxonomy" id="4536"/>
    <lineage>
        <taxon>Eukaryota</taxon>
        <taxon>Viridiplantae</taxon>
        <taxon>Streptophyta</taxon>
        <taxon>Embryophyta</taxon>
        <taxon>Tracheophyta</taxon>
        <taxon>Spermatophyta</taxon>
        <taxon>Magnoliopsida</taxon>
        <taxon>Liliopsida</taxon>
        <taxon>Poales</taxon>
        <taxon>Poaceae</taxon>
        <taxon>BOP clade</taxon>
        <taxon>Oryzoideae</taxon>
        <taxon>Oryzeae</taxon>
        <taxon>Oryzinae</taxon>
        <taxon>Oryza</taxon>
    </lineage>
</organism>
<evidence type="ECO:0000256" key="1">
    <source>
        <dbReference type="SAM" id="MobiDB-lite"/>
    </source>
</evidence>
<evidence type="ECO:0000313" key="2">
    <source>
        <dbReference type="EnsemblPlants" id="ONIVA12G06940.1"/>
    </source>
</evidence>
<keyword evidence="3" id="KW-1185">Reference proteome</keyword>
<dbReference type="AlphaFoldDB" id="A0A0E0J8G3"/>
<reference evidence="2" key="2">
    <citation type="submission" date="2018-04" db="EMBL/GenBank/DDBJ databases">
        <title>OnivRS2 (Oryza nivara Reference Sequence Version 2).</title>
        <authorList>
            <person name="Zhang J."/>
            <person name="Kudrna D."/>
            <person name="Lee S."/>
            <person name="Talag J."/>
            <person name="Rajasekar S."/>
            <person name="Welchert J."/>
            <person name="Hsing Y.-I."/>
            <person name="Wing R.A."/>
        </authorList>
    </citation>
    <scope>NUCLEOTIDE SEQUENCE [LARGE SCALE GENOMIC DNA]</scope>
    <source>
        <strain evidence="2">SL10</strain>
    </source>
</reference>
<reference evidence="2" key="1">
    <citation type="submission" date="2015-04" db="UniProtKB">
        <authorList>
            <consortium name="EnsemblPlants"/>
        </authorList>
    </citation>
    <scope>IDENTIFICATION</scope>
    <source>
        <strain evidence="2">SL10</strain>
    </source>
</reference>